<sequence length="80" mass="8638">MKKVQVISASNCKNCEILYDVVSKIVKAKGIDAEVEKVLDVKEVVKFGVMTTPLLVVDGELKHAGTPLPSPQEIEEMIGG</sequence>
<dbReference type="EMBL" id="RCCJ01000001">
    <property type="protein sequence ID" value="RLJ70183.1"/>
    <property type="molecule type" value="Genomic_DNA"/>
</dbReference>
<comment type="caution">
    <text evidence="2">The sequence shown here is derived from an EMBL/GenBank/DDBJ whole genome shotgun (WGS) entry which is preliminary data.</text>
</comment>
<keyword evidence="3" id="KW-1185">Reference proteome</keyword>
<dbReference type="PANTHER" id="PTHR36450:SF1">
    <property type="entry name" value="THIOREDOXIN"/>
    <property type="match status" value="1"/>
</dbReference>
<evidence type="ECO:0000259" key="1">
    <source>
        <dbReference type="Pfam" id="PF13192"/>
    </source>
</evidence>
<dbReference type="SUPFAM" id="SSF52833">
    <property type="entry name" value="Thioredoxin-like"/>
    <property type="match status" value="1"/>
</dbReference>
<proteinExistence type="predicted"/>
<name>A0A497XTC8_9AQUI</name>
<evidence type="ECO:0000313" key="2">
    <source>
        <dbReference type="EMBL" id="RLJ70183.1"/>
    </source>
</evidence>
<dbReference type="InterPro" id="IPR036249">
    <property type="entry name" value="Thioredoxin-like_sf"/>
</dbReference>
<reference evidence="2 3" key="1">
    <citation type="submission" date="2018-10" db="EMBL/GenBank/DDBJ databases">
        <title>Genomic Encyclopedia of Archaeal and Bacterial Type Strains, Phase II (KMG-II): from individual species to whole genera.</title>
        <authorList>
            <person name="Goeker M."/>
        </authorList>
    </citation>
    <scope>NUCLEOTIDE SEQUENCE [LARGE SCALE GENOMIC DNA]</scope>
    <source>
        <strain evidence="2 3">DSM 16510</strain>
    </source>
</reference>
<evidence type="ECO:0000313" key="3">
    <source>
        <dbReference type="Proteomes" id="UP000267841"/>
    </source>
</evidence>
<dbReference type="Proteomes" id="UP000267841">
    <property type="component" value="Unassembled WGS sequence"/>
</dbReference>
<dbReference type="InterPro" id="IPR012336">
    <property type="entry name" value="Thioredoxin-like_fold"/>
</dbReference>
<dbReference type="OrthoDB" id="9800630at2"/>
<dbReference type="Pfam" id="PF13192">
    <property type="entry name" value="Thioredoxin_3"/>
    <property type="match status" value="1"/>
</dbReference>
<protein>
    <submittedName>
        <fullName evidence="2">Small redox-active disulfide protein 2</fullName>
    </submittedName>
</protein>
<dbReference type="NCBIfam" id="TIGR00412">
    <property type="entry name" value="redox_disulf_2"/>
    <property type="match status" value="1"/>
</dbReference>
<dbReference type="PANTHER" id="PTHR36450">
    <property type="entry name" value="THIOREDOXIN"/>
    <property type="match status" value="1"/>
</dbReference>
<gene>
    <name evidence="2" type="ORF">BCF55_0449</name>
</gene>
<accession>A0A497XTC8</accession>
<dbReference type="InterPro" id="IPR005243">
    <property type="entry name" value="THIRX-like_proc"/>
</dbReference>
<feature type="domain" description="Thioredoxin-like fold" evidence="1">
    <location>
        <begin position="3"/>
        <end position="78"/>
    </location>
</feature>
<organism evidence="2 3">
    <name type="scientific">Hydrogenivirga caldilitoris</name>
    <dbReference type="NCBI Taxonomy" id="246264"/>
    <lineage>
        <taxon>Bacteria</taxon>
        <taxon>Pseudomonadati</taxon>
        <taxon>Aquificota</taxon>
        <taxon>Aquificia</taxon>
        <taxon>Aquificales</taxon>
        <taxon>Aquificaceae</taxon>
        <taxon>Hydrogenivirga</taxon>
    </lineage>
</organism>
<dbReference type="RefSeq" id="WP_121009364.1">
    <property type="nucleotide sequence ID" value="NZ_RCCJ01000001.1"/>
</dbReference>
<dbReference type="Gene3D" id="3.40.30.10">
    <property type="entry name" value="Glutaredoxin"/>
    <property type="match status" value="1"/>
</dbReference>
<dbReference type="AlphaFoldDB" id="A0A497XTC8"/>